<dbReference type="PROSITE" id="PS51257">
    <property type="entry name" value="PROKAR_LIPOPROTEIN"/>
    <property type="match status" value="1"/>
</dbReference>
<comment type="caution">
    <text evidence="2">The sequence shown here is derived from an EMBL/GenBank/DDBJ whole genome shotgun (WGS) entry which is preliminary data.</text>
</comment>
<feature type="signal peptide" evidence="1">
    <location>
        <begin position="1"/>
        <end position="19"/>
    </location>
</feature>
<feature type="chain" id="PRO_5046856868" description="DUF4136 domain-containing protein" evidence="1">
    <location>
        <begin position="20"/>
        <end position="191"/>
    </location>
</feature>
<dbReference type="RefSeq" id="WP_200504706.1">
    <property type="nucleotide sequence ID" value="NZ_JAEHFX010000001.1"/>
</dbReference>
<gene>
    <name evidence="2" type="ORF">I5M27_03915</name>
</gene>
<evidence type="ECO:0000313" key="2">
    <source>
        <dbReference type="EMBL" id="MBK0402116.1"/>
    </source>
</evidence>
<reference evidence="2 3" key="1">
    <citation type="submission" date="2020-12" db="EMBL/GenBank/DDBJ databases">
        <title>Bacterial novel species Adhaeribacter sp. BT258 isolated from soil.</title>
        <authorList>
            <person name="Jung H.-Y."/>
        </authorList>
    </citation>
    <scope>NUCLEOTIDE SEQUENCE [LARGE SCALE GENOMIC DNA]</scope>
    <source>
        <strain evidence="2 3">BT258</strain>
    </source>
</reference>
<evidence type="ECO:0000256" key="1">
    <source>
        <dbReference type="SAM" id="SignalP"/>
    </source>
</evidence>
<name>A0ABS1BY93_9BACT</name>
<organism evidence="2 3">
    <name type="scientific">Adhaeribacter terrigena</name>
    <dbReference type="NCBI Taxonomy" id="2793070"/>
    <lineage>
        <taxon>Bacteria</taxon>
        <taxon>Pseudomonadati</taxon>
        <taxon>Bacteroidota</taxon>
        <taxon>Cytophagia</taxon>
        <taxon>Cytophagales</taxon>
        <taxon>Hymenobacteraceae</taxon>
        <taxon>Adhaeribacter</taxon>
    </lineage>
</organism>
<accession>A0ABS1BY93</accession>
<proteinExistence type="predicted"/>
<dbReference type="EMBL" id="JAEHFX010000001">
    <property type="protein sequence ID" value="MBK0402116.1"/>
    <property type="molecule type" value="Genomic_DNA"/>
</dbReference>
<sequence>MKSIKNFLLLFILAGTLFACQNAEKNQKPARSNPKYFAVNIFVGGGLEHPSFNASLFTPDMVSPSFSPGFKHLKMGPEASTLYILKSKNIRATPDTFKLKFENWEIDSLYTLTYNYLSSHYNNNSYVGEGEDWQFPSDQRPIIVSLVYGGYKSKELQCTEWTTESIYSLSKEASQLFSFINKKIAKGFELY</sequence>
<keyword evidence="3" id="KW-1185">Reference proteome</keyword>
<evidence type="ECO:0008006" key="4">
    <source>
        <dbReference type="Google" id="ProtNLM"/>
    </source>
</evidence>
<dbReference type="Proteomes" id="UP000644147">
    <property type="component" value="Unassembled WGS sequence"/>
</dbReference>
<protein>
    <recommendedName>
        <fullName evidence="4">DUF4136 domain-containing protein</fullName>
    </recommendedName>
</protein>
<keyword evidence="1" id="KW-0732">Signal</keyword>
<evidence type="ECO:0000313" key="3">
    <source>
        <dbReference type="Proteomes" id="UP000644147"/>
    </source>
</evidence>